<organism evidence="4 5">
    <name type="scientific">Batrachochytrium salamandrivorans</name>
    <dbReference type="NCBI Taxonomy" id="1357716"/>
    <lineage>
        <taxon>Eukaryota</taxon>
        <taxon>Fungi</taxon>
        <taxon>Fungi incertae sedis</taxon>
        <taxon>Chytridiomycota</taxon>
        <taxon>Chytridiomycota incertae sedis</taxon>
        <taxon>Chytridiomycetes</taxon>
        <taxon>Rhizophydiales</taxon>
        <taxon>Rhizophydiales incertae sedis</taxon>
        <taxon>Batrachochytrium</taxon>
    </lineage>
</organism>
<evidence type="ECO:0000313" key="5">
    <source>
        <dbReference type="Proteomes" id="UP001648503"/>
    </source>
</evidence>
<protein>
    <recommendedName>
        <fullName evidence="3">C2H2-type domain-containing protein</fullName>
    </recommendedName>
</protein>
<keyword evidence="1" id="KW-0479">Metal-binding</keyword>
<evidence type="ECO:0000259" key="3">
    <source>
        <dbReference type="PROSITE" id="PS50157"/>
    </source>
</evidence>
<feature type="domain" description="C2H2-type" evidence="3">
    <location>
        <begin position="309"/>
        <end position="339"/>
    </location>
</feature>
<accession>A0ABQ8FGQ9</accession>
<dbReference type="Proteomes" id="UP001648503">
    <property type="component" value="Unassembled WGS sequence"/>
</dbReference>
<evidence type="ECO:0000256" key="1">
    <source>
        <dbReference type="PROSITE-ProRule" id="PRU00042"/>
    </source>
</evidence>
<feature type="compositionally biased region" description="Low complexity" evidence="2">
    <location>
        <begin position="388"/>
        <end position="403"/>
    </location>
</feature>
<dbReference type="EMBL" id="JAFCIX010000227">
    <property type="protein sequence ID" value="KAH6596420.1"/>
    <property type="molecule type" value="Genomic_DNA"/>
</dbReference>
<evidence type="ECO:0000313" key="4">
    <source>
        <dbReference type="EMBL" id="KAH6596420.1"/>
    </source>
</evidence>
<dbReference type="SMART" id="SM00355">
    <property type="entry name" value="ZnF_C2H2"/>
    <property type="match status" value="2"/>
</dbReference>
<evidence type="ECO:0000256" key="2">
    <source>
        <dbReference type="SAM" id="MobiDB-lite"/>
    </source>
</evidence>
<dbReference type="PROSITE" id="PS00028">
    <property type="entry name" value="ZINC_FINGER_C2H2_1"/>
    <property type="match status" value="1"/>
</dbReference>
<proteinExistence type="predicted"/>
<feature type="domain" description="C2H2-type" evidence="3">
    <location>
        <begin position="340"/>
        <end position="368"/>
    </location>
</feature>
<keyword evidence="5" id="KW-1185">Reference proteome</keyword>
<dbReference type="PROSITE" id="PS50157">
    <property type="entry name" value="ZINC_FINGER_C2H2_2"/>
    <property type="match status" value="2"/>
</dbReference>
<dbReference type="Pfam" id="PF13909">
    <property type="entry name" value="zf-H2C2_5"/>
    <property type="match status" value="1"/>
</dbReference>
<keyword evidence="1" id="KW-0863">Zinc-finger</keyword>
<sequence>MPDDLELLFGSLGDEVHGEDPLNTHILDGEDALLLKNLLDGSFQTPPNLLDPSLLHHSQPAGAFPVFPIPDLAHDASQLSAIMGFDPSHNQTKFNLPTEFLSPRGCGSLSLSQAQASTALQLLDPFNMSLLSQQQLQLQTSDQLAVLSSHVPMLPSSQTLIPPQSCIPAPLCHPSALLAPTHPSTPKPYLFDFFQNQQNQQQPLVNLSDLQLDLSTTMEMLASTISQSIPQPLPKSTHAMSASLEKLDPSQISTCPSLSTSSMVSSPADTVKLDPEDGKIHPLHYTPPTRLDPILETILCQEPDSDRRFSCPFSGCTTRFQRRYNLKCHYATIHVNTEKFPCPDCNYKTARRRELKRHIDKVHSGQPLDRRRGKKRVPSLLQTGSPLSSTASVSTTSVASRTP</sequence>
<comment type="caution">
    <text evidence="4">The sequence shown here is derived from an EMBL/GenBank/DDBJ whole genome shotgun (WGS) entry which is preliminary data.</text>
</comment>
<keyword evidence="1" id="KW-0862">Zinc</keyword>
<dbReference type="InterPro" id="IPR013087">
    <property type="entry name" value="Znf_C2H2_type"/>
</dbReference>
<name>A0ABQ8FGQ9_9FUNG</name>
<reference evidence="4 5" key="1">
    <citation type="submission" date="2021-02" db="EMBL/GenBank/DDBJ databases">
        <title>Variation within the Batrachochytrium salamandrivorans European outbreak.</title>
        <authorList>
            <person name="Kelly M."/>
            <person name="Pasmans F."/>
            <person name="Shea T.P."/>
            <person name="Munoz J.F."/>
            <person name="Carranza S."/>
            <person name="Cuomo C.A."/>
            <person name="Martel A."/>
        </authorList>
    </citation>
    <scope>NUCLEOTIDE SEQUENCE [LARGE SCALE GENOMIC DNA]</scope>
    <source>
        <strain evidence="4 5">AMFP18/2</strain>
    </source>
</reference>
<dbReference type="Gene3D" id="3.30.160.60">
    <property type="entry name" value="Classic Zinc Finger"/>
    <property type="match status" value="2"/>
</dbReference>
<feature type="region of interest" description="Disordered" evidence="2">
    <location>
        <begin position="361"/>
        <end position="403"/>
    </location>
</feature>
<gene>
    <name evidence="4" type="ORF">BASA50_005126</name>
</gene>